<dbReference type="InterPro" id="IPR053876">
    <property type="entry name" value="Phage_int_M"/>
</dbReference>
<evidence type="ECO:0000313" key="9">
    <source>
        <dbReference type="Proteomes" id="UP000035514"/>
    </source>
</evidence>
<dbReference type="Pfam" id="PF13356">
    <property type="entry name" value="Arm-DNA-bind_3"/>
    <property type="match status" value="1"/>
</dbReference>
<dbReference type="InterPro" id="IPR010998">
    <property type="entry name" value="Integrase_recombinase_N"/>
</dbReference>
<dbReference type="InterPro" id="IPR050808">
    <property type="entry name" value="Phage_Integrase"/>
</dbReference>
<feature type="domain" description="Tyr recombinase" evidence="6">
    <location>
        <begin position="204"/>
        <end position="394"/>
    </location>
</feature>
<dbReference type="PANTHER" id="PTHR30629">
    <property type="entry name" value="PROPHAGE INTEGRASE"/>
    <property type="match status" value="1"/>
</dbReference>
<evidence type="ECO:0000256" key="5">
    <source>
        <dbReference type="PROSITE-ProRule" id="PRU01248"/>
    </source>
</evidence>
<gene>
    <name evidence="8" type="ORF">AA20_07775</name>
</gene>
<dbReference type="RefSeq" id="WP_046996870.1">
    <property type="nucleotide sequence ID" value="NZ_JAIQ01000111.1"/>
</dbReference>
<dbReference type="GO" id="GO:0015074">
    <property type="term" value="P:DNA integration"/>
    <property type="evidence" value="ECO:0007669"/>
    <property type="project" value="UniProtKB-KW"/>
</dbReference>
<dbReference type="InterPro" id="IPR013762">
    <property type="entry name" value="Integrase-like_cat_sf"/>
</dbReference>
<evidence type="ECO:0000256" key="1">
    <source>
        <dbReference type="ARBA" id="ARBA00008857"/>
    </source>
</evidence>
<organism evidence="8 9">
    <name type="scientific">Aliarcobacter butzleri L348</name>
    <dbReference type="NCBI Taxonomy" id="1447256"/>
    <lineage>
        <taxon>Bacteria</taxon>
        <taxon>Pseudomonadati</taxon>
        <taxon>Campylobacterota</taxon>
        <taxon>Epsilonproteobacteria</taxon>
        <taxon>Campylobacterales</taxon>
        <taxon>Arcobacteraceae</taxon>
        <taxon>Aliarcobacter</taxon>
    </lineage>
</organism>
<dbReference type="GO" id="GO:0006310">
    <property type="term" value="P:DNA recombination"/>
    <property type="evidence" value="ECO:0007669"/>
    <property type="project" value="UniProtKB-KW"/>
</dbReference>
<evidence type="ECO:0000313" key="8">
    <source>
        <dbReference type="EMBL" id="KLD98850.1"/>
    </source>
</evidence>
<dbReference type="SUPFAM" id="SSF56349">
    <property type="entry name" value="DNA breaking-rejoining enzymes"/>
    <property type="match status" value="1"/>
</dbReference>
<dbReference type="PROSITE" id="PS51900">
    <property type="entry name" value="CB"/>
    <property type="match status" value="1"/>
</dbReference>
<evidence type="ECO:0000256" key="3">
    <source>
        <dbReference type="ARBA" id="ARBA00023125"/>
    </source>
</evidence>
<dbReference type="Proteomes" id="UP000035514">
    <property type="component" value="Unassembled WGS sequence"/>
</dbReference>
<sequence length="407" mass="47544">MPKHIKTLTDTEVKNLKPKEKDYKLSDGNNLFIVVRKTGSKFFRFDFTFNNKRQSMSLGSYPEVTLKDAREKRNKAKENLKNGINPIETKNSNFKLESTFKYISDKWLELQKNGWSISNYNKIKSNLENNAYPFIGNKNIQDITRRDILLLAERMEKRNAIEYSNRLLNNIQRIYKYAVTNEYTEHNIISDIDKKNSLKQRQSKNVPALTKEDDIKQLILDIDSYGVDFKADISTIYALKLAPYLALRPYNLRSLDWTEINFEKKYIEISANKMKMNNDFILPLSKQAINILLEVKKFSSSSKLVFPSVTTNLKSISENTLNHALHKMGYKGKHTSHGFRAMFSTNCHENIKSHGLYSDIIESCLAHAELNSVKAAYNRESKFKYFEEKKHLMQWWADWIDNLKNTA</sequence>
<dbReference type="Gene3D" id="3.30.160.390">
    <property type="entry name" value="Integrase, DNA-binding domain"/>
    <property type="match status" value="1"/>
</dbReference>
<dbReference type="Gene3D" id="1.10.443.10">
    <property type="entry name" value="Intergrase catalytic core"/>
    <property type="match status" value="1"/>
</dbReference>
<reference evidence="8 9" key="1">
    <citation type="submission" date="2014-01" db="EMBL/GenBank/DDBJ databases">
        <title>Development of a Comparative Genomic Fingerprinting Assay for High Resolution Genotyping of Arcobacter butzleri.</title>
        <authorList>
            <person name="Webb A.L."/>
            <person name="Inglis G.D."/>
            <person name="Kruczkiewicz P."/>
            <person name="Selinger L.B."/>
            <person name="Taboada E.N."/>
        </authorList>
    </citation>
    <scope>NUCLEOTIDE SEQUENCE [LARGE SCALE GENOMIC DNA]</scope>
    <source>
        <strain evidence="8 9">L348</strain>
    </source>
</reference>
<proteinExistence type="inferred from homology"/>
<accession>A0A0G9JXD1</accession>
<dbReference type="GO" id="GO:0003677">
    <property type="term" value="F:DNA binding"/>
    <property type="evidence" value="ECO:0007669"/>
    <property type="project" value="UniProtKB-UniRule"/>
</dbReference>
<dbReference type="InterPro" id="IPR011010">
    <property type="entry name" value="DNA_brk_join_enz"/>
</dbReference>
<evidence type="ECO:0000256" key="2">
    <source>
        <dbReference type="ARBA" id="ARBA00022908"/>
    </source>
</evidence>
<dbReference type="Pfam" id="PF00589">
    <property type="entry name" value="Phage_integrase"/>
    <property type="match status" value="1"/>
</dbReference>
<evidence type="ECO:0000259" key="7">
    <source>
        <dbReference type="PROSITE" id="PS51900"/>
    </source>
</evidence>
<dbReference type="Pfam" id="PF22022">
    <property type="entry name" value="Phage_int_M"/>
    <property type="match status" value="1"/>
</dbReference>
<dbReference type="AlphaFoldDB" id="A0A0G9JXD1"/>
<dbReference type="PROSITE" id="PS51898">
    <property type="entry name" value="TYR_RECOMBINASE"/>
    <property type="match status" value="1"/>
</dbReference>
<dbReference type="EMBL" id="JAIQ01000111">
    <property type="protein sequence ID" value="KLD98850.1"/>
    <property type="molecule type" value="Genomic_DNA"/>
</dbReference>
<protein>
    <submittedName>
        <fullName evidence="8">Integrase</fullName>
    </submittedName>
</protein>
<name>A0A0G9JXD1_9BACT</name>
<keyword evidence="3 5" id="KW-0238">DNA-binding</keyword>
<dbReference type="InterPro" id="IPR025166">
    <property type="entry name" value="Integrase_DNA_bind_dom"/>
</dbReference>
<dbReference type="InterPro" id="IPR044068">
    <property type="entry name" value="CB"/>
</dbReference>
<comment type="similarity">
    <text evidence="1">Belongs to the 'phage' integrase family.</text>
</comment>
<comment type="caution">
    <text evidence="8">The sequence shown here is derived from an EMBL/GenBank/DDBJ whole genome shotgun (WGS) entry which is preliminary data.</text>
</comment>
<keyword evidence="2" id="KW-0229">DNA integration</keyword>
<dbReference type="PATRIC" id="fig|1447256.3.peg.1514"/>
<dbReference type="CDD" id="cd00801">
    <property type="entry name" value="INT_P4_C"/>
    <property type="match status" value="1"/>
</dbReference>
<evidence type="ECO:0000259" key="6">
    <source>
        <dbReference type="PROSITE" id="PS51898"/>
    </source>
</evidence>
<evidence type="ECO:0000256" key="4">
    <source>
        <dbReference type="ARBA" id="ARBA00023172"/>
    </source>
</evidence>
<dbReference type="InterPro" id="IPR038488">
    <property type="entry name" value="Integrase_DNA-bd_sf"/>
</dbReference>
<dbReference type="PANTHER" id="PTHR30629:SF2">
    <property type="entry name" value="PROPHAGE INTEGRASE INTS-RELATED"/>
    <property type="match status" value="1"/>
</dbReference>
<feature type="domain" description="Core-binding (CB)" evidence="7">
    <location>
        <begin position="98"/>
        <end position="179"/>
    </location>
</feature>
<dbReference type="InterPro" id="IPR002104">
    <property type="entry name" value="Integrase_catalytic"/>
</dbReference>
<dbReference type="Gene3D" id="1.10.150.130">
    <property type="match status" value="1"/>
</dbReference>
<keyword evidence="4" id="KW-0233">DNA recombination</keyword>